<reference evidence="2 3" key="1">
    <citation type="submission" date="2019-04" db="EMBL/GenBank/DDBJ databases">
        <title>Fungal friends and foes A comparative genomics study of 23 Aspergillus species from section Flavi.</title>
        <authorList>
            <consortium name="DOE Joint Genome Institute"/>
            <person name="Kjaerbolling I."/>
            <person name="Vesth T.C."/>
            <person name="Frisvad J.C."/>
            <person name="Nybo J.L."/>
            <person name="Theobald S."/>
            <person name="Kildgaard S."/>
            <person name="Petersen T.I."/>
            <person name="Kuo A."/>
            <person name="Sato A."/>
            <person name="Lyhne E.K."/>
            <person name="Kogle M.E."/>
            <person name="Wiebenga A."/>
            <person name="Kun R.S."/>
            <person name="Lubbers R.J."/>
            <person name="Makela M.R."/>
            <person name="Barry K."/>
            <person name="Chovatia M."/>
            <person name="Clum A."/>
            <person name="Daum C."/>
            <person name="Haridas S."/>
            <person name="He G."/>
            <person name="LaButti K."/>
            <person name="Lipzen A."/>
            <person name="Mondo S."/>
            <person name="Pangilinan J."/>
            <person name="Riley R."/>
            <person name="Salamov A."/>
            <person name="Simmons B.A."/>
            <person name="Magnuson J.K."/>
            <person name="Henrissat B."/>
            <person name="Mortensen U.H."/>
            <person name="Larsen T.O."/>
            <person name="De vries R.P."/>
            <person name="Grigoriev I.V."/>
            <person name="Machida M."/>
            <person name="Baker S.E."/>
            <person name="Andersen M.R."/>
        </authorList>
    </citation>
    <scope>NUCLEOTIDE SEQUENCE [LARGE SCALE GENOMIC DNA]</scope>
    <source>
        <strain evidence="2 3">CBS 117618</strain>
    </source>
</reference>
<proteinExistence type="predicted"/>
<organism evidence="2 3">
    <name type="scientific">Aspergillus parasiticus</name>
    <dbReference type="NCBI Taxonomy" id="5067"/>
    <lineage>
        <taxon>Eukaryota</taxon>
        <taxon>Fungi</taxon>
        <taxon>Dikarya</taxon>
        <taxon>Ascomycota</taxon>
        <taxon>Pezizomycotina</taxon>
        <taxon>Eurotiomycetes</taxon>
        <taxon>Eurotiomycetidae</taxon>
        <taxon>Eurotiales</taxon>
        <taxon>Aspergillaceae</taxon>
        <taxon>Aspergillus</taxon>
        <taxon>Aspergillus subgen. Circumdati</taxon>
    </lineage>
</organism>
<name>A0A5N6DND4_ASPPA</name>
<dbReference type="Proteomes" id="UP000326532">
    <property type="component" value="Unassembled WGS sequence"/>
</dbReference>
<evidence type="ECO:0000313" key="3">
    <source>
        <dbReference type="Proteomes" id="UP000326532"/>
    </source>
</evidence>
<sequence length="131" mass="13758">MRYSAIVSIIALGLTSFSAAAPLSGLVEGLAGTIDTVTATVTGAEQATFYVVTTLTIRPQKALERVSKHLVVVVAVAPREMLSPPPQARSKPVPQNLQVEAKVLEFWGFDAATTRPPKLLGASGAVDEDSQ</sequence>
<feature type="signal peptide" evidence="1">
    <location>
        <begin position="1"/>
        <end position="20"/>
    </location>
</feature>
<dbReference type="VEuPathDB" id="FungiDB:BDV34DRAFT_224399"/>
<evidence type="ECO:0000313" key="2">
    <source>
        <dbReference type="EMBL" id="KAB8206656.1"/>
    </source>
</evidence>
<keyword evidence="1" id="KW-0732">Signal</keyword>
<evidence type="ECO:0000256" key="1">
    <source>
        <dbReference type="SAM" id="SignalP"/>
    </source>
</evidence>
<gene>
    <name evidence="2" type="ORF">BDV34DRAFT_224399</name>
</gene>
<feature type="chain" id="PRO_5024988142" evidence="1">
    <location>
        <begin position="21"/>
        <end position="131"/>
    </location>
</feature>
<keyword evidence="3" id="KW-1185">Reference proteome</keyword>
<accession>A0A5N6DND4</accession>
<dbReference type="AlphaFoldDB" id="A0A5N6DND4"/>
<dbReference type="EMBL" id="ML734962">
    <property type="protein sequence ID" value="KAB8206656.1"/>
    <property type="molecule type" value="Genomic_DNA"/>
</dbReference>
<protein>
    <submittedName>
        <fullName evidence="2">Uncharacterized protein</fullName>
    </submittedName>
</protein>